<evidence type="ECO:0000313" key="3">
    <source>
        <dbReference type="Proteomes" id="UP000252182"/>
    </source>
</evidence>
<reference evidence="3" key="1">
    <citation type="submission" date="2018-07" db="EMBL/GenBank/DDBJ databases">
        <authorList>
            <person name="Kim H."/>
        </authorList>
    </citation>
    <scope>NUCLEOTIDE SEQUENCE [LARGE SCALE GENOMIC DNA]</scope>
    <source>
        <strain evidence="3">F02</strain>
    </source>
</reference>
<keyword evidence="1" id="KW-0812">Transmembrane</keyword>
<keyword evidence="3" id="KW-1185">Reference proteome</keyword>
<keyword evidence="1" id="KW-1133">Transmembrane helix</keyword>
<dbReference type="EMBL" id="CP031124">
    <property type="protein sequence ID" value="AXF86663.1"/>
    <property type="molecule type" value="Genomic_DNA"/>
</dbReference>
<gene>
    <name evidence="2" type="ORF">DTO96_102418</name>
</gene>
<dbReference type="RefSeq" id="WP_114563715.1">
    <property type="nucleotide sequence ID" value="NZ_CP031124.1"/>
</dbReference>
<evidence type="ECO:0000313" key="2">
    <source>
        <dbReference type="EMBL" id="AXF86663.1"/>
    </source>
</evidence>
<proteinExistence type="predicted"/>
<dbReference type="Proteomes" id="UP000252182">
    <property type="component" value="Chromosome"/>
</dbReference>
<feature type="transmembrane region" description="Helical" evidence="1">
    <location>
        <begin position="6"/>
        <end position="24"/>
    </location>
</feature>
<protein>
    <submittedName>
        <fullName evidence="2">Uncharacterized protein</fullName>
    </submittedName>
</protein>
<organism evidence="2 3">
    <name type="scientific">Ephemeroptericola cinctiostellae</name>
    <dbReference type="NCBI Taxonomy" id="2268024"/>
    <lineage>
        <taxon>Bacteria</taxon>
        <taxon>Pseudomonadati</taxon>
        <taxon>Pseudomonadota</taxon>
        <taxon>Betaproteobacteria</taxon>
        <taxon>Burkholderiales</taxon>
        <taxon>Burkholderiaceae</taxon>
        <taxon>Ephemeroptericola</taxon>
    </lineage>
</organism>
<sequence length="118" mass="12604">MIDLRAIFYALEAVLVFAHFYAGMSLYKRASAMLAVDGWVRAAAVDGGRFFVTLSPLGVLQVVTRRGAREGTYLRLERRACEGGCLVGVYRGVGESVGGVGVSDVMDDVSDALIRAGL</sequence>
<evidence type="ECO:0000256" key="1">
    <source>
        <dbReference type="SAM" id="Phobius"/>
    </source>
</evidence>
<keyword evidence="1" id="KW-0472">Membrane</keyword>
<dbReference type="KEGG" id="hyf:DTO96_102418"/>
<name>A0A345DE75_9BURK</name>
<accession>A0A345DE75</accession>
<dbReference type="AlphaFoldDB" id="A0A345DE75"/>